<evidence type="ECO:0000313" key="4">
    <source>
        <dbReference type="Proteomes" id="UP001165524"/>
    </source>
</evidence>
<dbReference type="Pfam" id="PF13566">
    <property type="entry name" value="DUF4130"/>
    <property type="match status" value="1"/>
</dbReference>
<organism evidence="3 4">
    <name type="scientific">Alcanivorax quisquiliarum</name>
    <dbReference type="NCBI Taxonomy" id="2933565"/>
    <lineage>
        <taxon>Bacteria</taxon>
        <taxon>Pseudomonadati</taxon>
        <taxon>Pseudomonadota</taxon>
        <taxon>Gammaproteobacteria</taxon>
        <taxon>Oceanospirillales</taxon>
        <taxon>Alcanivoracaceae</taxon>
        <taxon>Alcanivorax</taxon>
    </lineage>
</organism>
<dbReference type="InterPro" id="IPR025404">
    <property type="entry name" value="DUF4130"/>
</dbReference>
<evidence type="ECO:0000256" key="1">
    <source>
        <dbReference type="SAM" id="MobiDB-lite"/>
    </source>
</evidence>
<dbReference type="Proteomes" id="UP001165524">
    <property type="component" value="Unassembled WGS sequence"/>
</dbReference>
<reference evidence="3" key="1">
    <citation type="submission" date="2022-04" db="EMBL/GenBank/DDBJ databases">
        <title>Alcanivorax sp. CY1518 draft genome sequence.</title>
        <authorList>
            <person name="Zhao G."/>
            <person name="An M."/>
        </authorList>
    </citation>
    <scope>NUCLEOTIDE SEQUENCE</scope>
    <source>
        <strain evidence="3">CY1518</strain>
    </source>
</reference>
<accession>A0ABT0E7X6</accession>
<keyword evidence="4" id="KW-1185">Reference proteome</keyword>
<dbReference type="InterPro" id="IPR023875">
    <property type="entry name" value="DNA_repair_put"/>
</dbReference>
<feature type="region of interest" description="Disordered" evidence="1">
    <location>
        <begin position="253"/>
        <end position="282"/>
    </location>
</feature>
<evidence type="ECO:0000313" key="3">
    <source>
        <dbReference type="EMBL" id="MCK0537843.1"/>
    </source>
</evidence>
<protein>
    <submittedName>
        <fullName evidence="3">TIGR03915 family putative DNA repair protein</fullName>
    </submittedName>
</protein>
<sequence>MGLANMYVLDCQDDFEQWREQARIALQRSLLPGEVCWQAEAAPDLFGAQSAVLAPLPEPAPALLVPARAVDMLALAARFRAPGRWDFLYKVLWRLNAGERQAIMAGDPDGAILQKRIKAVRREMHHLHAFLRFRKSTVAELDWVAWHEPAHDILDLASSHFAERLGQQRWVIATPQDGVFYDGEALHYARPCPEPWRAVAKGVRDDESLWATYYRHIFNPARLNREAMQGHMPRRFWAQLEEGRLIPELISEAQRGSRRSGQRESVASLPGKQIPARLVRKP</sequence>
<dbReference type="NCBIfam" id="TIGR03915">
    <property type="entry name" value="SAM_7_link_chp"/>
    <property type="match status" value="1"/>
</dbReference>
<feature type="domain" description="DUF4130" evidence="2">
    <location>
        <begin position="83"/>
        <end position="242"/>
    </location>
</feature>
<dbReference type="RefSeq" id="WP_246951854.1">
    <property type="nucleotide sequence ID" value="NZ_JALKII010000005.1"/>
</dbReference>
<gene>
    <name evidence="3" type="ORF">MU846_08985</name>
</gene>
<comment type="caution">
    <text evidence="3">The sequence shown here is derived from an EMBL/GenBank/DDBJ whole genome shotgun (WGS) entry which is preliminary data.</text>
</comment>
<dbReference type="EMBL" id="JALKII010000005">
    <property type="protein sequence ID" value="MCK0537843.1"/>
    <property type="molecule type" value="Genomic_DNA"/>
</dbReference>
<evidence type="ECO:0000259" key="2">
    <source>
        <dbReference type="Pfam" id="PF13566"/>
    </source>
</evidence>
<proteinExistence type="predicted"/>
<name>A0ABT0E7X6_9GAMM</name>